<keyword evidence="3" id="KW-1185">Reference proteome</keyword>
<sequence length="322" mass="36622">MPVAKKPQAKYEQLRDIFQALAHKTTAVEKDSRFRFMDLQPEIRLMIYEFLLVAEESLICMWATCKHGHNHGAPDSKALLKRLLCTRFRGLSKHAYDHTRDLQAPDQLKQSWKVFFTRHHFHRHGSFTKLDCGILRVSKSVYNEAARILYAQNTFRFSTAQALLLVLHAPQLARKLQRIRLEDTRAMPKSPRAFYFLTALLVVAKPRVLELGGGAYINMCQFADFDDRLAMDNIELRPDAAAATEALWRRARCHGAVVLRLANTVAPGLVPVAHLEPARALLQHASRHARIIEQRCITRSRLTQADDAARRAGSGWRVSGGL</sequence>
<gene>
    <name evidence="2" type="ORF">B0A49_11811</name>
</gene>
<evidence type="ECO:0000313" key="2">
    <source>
        <dbReference type="EMBL" id="TKA49318.1"/>
    </source>
</evidence>
<dbReference type="Proteomes" id="UP000308768">
    <property type="component" value="Unassembled WGS sequence"/>
</dbReference>
<evidence type="ECO:0000313" key="3">
    <source>
        <dbReference type="Proteomes" id="UP000308768"/>
    </source>
</evidence>
<dbReference type="PANTHER" id="PTHR42085">
    <property type="entry name" value="F-BOX DOMAIN-CONTAINING PROTEIN"/>
    <property type="match status" value="1"/>
</dbReference>
<reference evidence="2 3" key="1">
    <citation type="submission" date="2017-03" db="EMBL/GenBank/DDBJ databases">
        <title>Genomes of endolithic fungi from Antarctica.</title>
        <authorList>
            <person name="Coleine C."/>
            <person name="Masonjones S."/>
            <person name="Stajich J.E."/>
        </authorList>
    </citation>
    <scope>NUCLEOTIDE SEQUENCE [LARGE SCALE GENOMIC DNA]</scope>
    <source>
        <strain evidence="2 3">CCFEE 5187</strain>
    </source>
</reference>
<dbReference type="InterPro" id="IPR056632">
    <property type="entry name" value="DUF7730"/>
</dbReference>
<name>A0A4U0VJF5_9PEZI</name>
<protein>
    <recommendedName>
        <fullName evidence="1">DUF7730 domain-containing protein</fullName>
    </recommendedName>
</protein>
<proteinExistence type="predicted"/>
<dbReference type="EMBL" id="NAJN01002770">
    <property type="protein sequence ID" value="TKA49318.1"/>
    <property type="molecule type" value="Genomic_DNA"/>
</dbReference>
<accession>A0A4U0VJF5</accession>
<feature type="domain" description="DUF7730" evidence="1">
    <location>
        <begin position="30"/>
        <end position="180"/>
    </location>
</feature>
<dbReference type="OrthoDB" id="5397846at2759"/>
<dbReference type="AlphaFoldDB" id="A0A4U0VJF5"/>
<dbReference type="Pfam" id="PF24864">
    <property type="entry name" value="DUF7730"/>
    <property type="match status" value="1"/>
</dbReference>
<dbReference type="PANTHER" id="PTHR42085:SF2">
    <property type="entry name" value="F-BOX DOMAIN-CONTAINING PROTEIN"/>
    <property type="match status" value="1"/>
</dbReference>
<organism evidence="2 3">
    <name type="scientific">Cryomyces minteri</name>
    <dbReference type="NCBI Taxonomy" id="331657"/>
    <lineage>
        <taxon>Eukaryota</taxon>
        <taxon>Fungi</taxon>
        <taxon>Dikarya</taxon>
        <taxon>Ascomycota</taxon>
        <taxon>Pezizomycotina</taxon>
        <taxon>Dothideomycetes</taxon>
        <taxon>Dothideomycetes incertae sedis</taxon>
        <taxon>Cryomyces</taxon>
    </lineage>
</organism>
<evidence type="ECO:0000259" key="1">
    <source>
        <dbReference type="Pfam" id="PF24864"/>
    </source>
</evidence>
<comment type="caution">
    <text evidence="2">The sequence shown here is derived from an EMBL/GenBank/DDBJ whole genome shotgun (WGS) entry which is preliminary data.</text>
</comment>
<dbReference type="InterPro" id="IPR038883">
    <property type="entry name" value="AN11006-like"/>
</dbReference>